<evidence type="ECO:0008006" key="2">
    <source>
        <dbReference type="Google" id="ProtNLM"/>
    </source>
</evidence>
<dbReference type="EMBL" id="HBEY01009641">
    <property type="protein sequence ID" value="CAD8601328.1"/>
    <property type="molecule type" value="Transcribed_RNA"/>
</dbReference>
<dbReference type="InterPro" id="IPR019587">
    <property type="entry name" value="Polyketide_cyclase/dehydratase"/>
</dbReference>
<dbReference type="AlphaFoldDB" id="A0A7S0PXA3"/>
<organism evidence="1">
    <name type="scientific">Coccolithus braarudii</name>
    <dbReference type="NCBI Taxonomy" id="221442"/>
    <lineage>
        <taxon>Eukaryota</taxon>
        <taxon>Haptista</taxon>
        <taxon>Haptophyta</taxon>
        <taxon>Prymnesiophyceae</taxon>
        <taxon>Coccolithales</taxon>
        <taxon>Coccolithaceae</taxon>
        <taxon>Coccolithus</taxon>
    </lineage>
</organism>
<proteinExistence type="predicted"/>
<accession>A0A7S0PXA3</accession>
<dbReference type="Gene3D" id="3.30.530.20">
    <property type="match status" value="1"/>
</dbReference>
<protein>
    <recommendedName>
        <fullName evidence="2">Polyketide cyclase/dehydrase</fullName>
    </recommendedName>
</protein>
<reference evidence="1" key="1">
    <citation type="submission" date="2021-01" db="EMBL/GenBank/DDBJ databases">
        <authorList>
            <person name="Corre E."/>
            <person name="Pelletier E."/>
            <person name="Niang G."/>
            <person name="Scheremetjew M."/>
            <person name="Finn R."/>
            <person name="Kale V."/>
            <person name="Holt S."/>
            <person name="Cochrane G."/>
            <person name="Meng A."/>
            <person name="Brown T."/>
            <person name="Cohen L."/>
        </authorList>
    </citation>
    <scope>NUCLEOTIDE SEQUENCE</scope>
    <source>
        <strain evidence="1">PLY182g</strain>
    </source>
</reference>
<sequence length="141" mass="14932">MGVHVRTDDVRATPARIWSACFTDMKWETWDPDVVELANVQGGLVDGGSFDFIMKEGPVKRVPCKLSNVNEAESLTFSGRAMGGLLTFKGTVELKPKEGTSTTITYTFELGGCVGGLAGNSKAVVGGVEQGLANMKSLSEA</sequence>
<dbReference type="Pfam" id="PF10604">
    <property type="entry name" value="Polyketide_cyc2"/>
    <property type="match status" value="1"/>
</dbReference>
<name>A0A7S0PXA3_9EUKA</name>
<evidence type="ECO:0000313" key="1">
    <source>
        <dbReference type="EMBL" id="CAD8601328.1"/>
    </source>
</evidence>
<dbReference type="InterPro" id="IPR023393">
    <property type="entry name" value="START-like_dom_sf"/>
</dbReference>
<gene>
    <name evidence="1" type="ORF">CPEL01642_LOCUS4658</name>
</gene>
<dbReference type="SUPFAM" id="SSF55961">
    <property type="entry name" value="Bet v1-like"/>
    <property type="match status" value="1"/>
</dbReference>
<dbReference type="CDD" id="cd07812">
    <property type="entry name" value="SRPBCC"/>
    <property type="match status" value="1"/>
</dbReference>